<evidence type="ECO:0000256" key="4">
    <source>
        <dbReference type="ARBA" id="ARBA00022454"/>
    </source>
</evidence>
<dbReference type="FunFam" id="1.10.10.10:FF:000140">
    <property type="entry name" value="Histone H1.0"/>
    <property type="match status" value="1"/>
</dbReference>
<dbReference type="STRING" id="6669.E9I6S1"/>
<dbReference type="InterPro" id="IPR005818">
    <property type="entry name" value="Histone_H1/H5_H15"/>
</dbReference>
<keyword evidence="5 7" id="KW-0238">DNA-binding</keyword>
<evidence type="ECO:0000313" key="9">
    <source>
        <dbReference type="EMBL" id="EFX60309.1"/>
    </source>
</evidence>
<dbReference type="PRINTS" id="PR00624">
    <property type="entry name" value="HISTONEH5"/>
</dbReference>
<dbReference type="PANTHER" id="PTHR11467">
    <property type="entry name" value="HISTONE H1"/>
    <property type="match status" value="1"/>
</dbReference>
<dbReference type="SUPFAM" id="SSF46785">
    <property type="entry name" value="Winged helix' DNA-binding domain"/>
    <property type="match status" value="1"/>
</dbReference>
<evidence type="ECO:0000256" key="5">
    <source>
        <dbReference type="ARBA" id="ARBA00023125"/>
    </source>
</evidence>
<feature type="non-terminal residue" evidence="9">
    <location>
        <position position="74"/>
    </location>
</feature>
<feature type="non-terminal residue" evidence="9">
    <location>
        <position position="1"/>
    </location>
</feature>
<evidence type="ECO:0000256" key="7">
    <source>
        <dbReference type="RuleBase" id="RU003894"/>
    </source>
</evidence>
<proteinExistence type="inferred from homology"/>
<dbReference type="GO" id="GO:0003677">
    <property type="term" value="F:DNA binding"/>
    <property type="evidence" value="ECO:0007669"/>
    <property type="project" value="UniProtKB-KW"/>
</dbReference>
<keyword evidence="10" id="KW-1185">Reference proteome</keyword>
<dbReference type="PROSITE" id="PS51504">
    <property type="entry name" value="H15"/>
    <property type="match status" value="1"/>
</dbReference>
<organism evidence="9 10">
    <name type="scientific">Daphnia pulex</name>
    <name type="common">Water flea</name>
    <dbReference type="NCBI Taxonomy" id="6669"/>
    <lineage>
        <taxon>Eukaryota</taxon>
        <taxon>Metazoa</taxon>
        <taxon>Ecdysozoa</taxon>
        <taxon>Arthropoda</taxon>
        <taxon>Crustacea</taxon>
        <taxon>Branchiopoda</taxon>
        <taxon>Diplostraca</taxon>
        <taxon>Cladocera</taxon>
        <taxon>Anomopoda</taxon>
        <taxon>Daphniidae</taxon>
        <taxon>Daphnia</taxon>
    </lineage>
</organism>
<dbReference type="AlphaFoldDB" id="E9I6S1"/>
<dbReference type="PhylomeDB" id="E9I6S1"/>
<dbReference type="Proteomes" id="UP000000305">
    <property type="component" value="Unassembled WGS sequence"/>
</dbReference>
<dbReference type="HOGENOM" id="CLU_052897_7_2_1"/>
<dbReference type="InterPro" id="IPR005819">
    <property type="entry name" value="H1/H5"/>
</dbReference>
<dbReference type="CDD" id="cd00073">
    <property type="entry name" value="H15"/>
    <property type="match status" value="1"/>
</dbReference>
<dbReference type="OMA" id="KFIVANY"/>
<comment type="function">
    <text evidence="1">Histones H1 are necessary for the condensation of nucleosome chains into higher-order structures.</text>
</comment>
<sequence length="74" mass="7929">AKHPTFFEMIADALKKLNERSGSSRQAILKFIVANYPVEAKSANQHIKIALKNGVKSGALKQSKGTGASGSFKL</sequence>
<dbReference type="InterPro" id="IPR036388">
    <property type="entry name" value="WH-like_DNA-bd_sf"/>
</dbReference>
<evidence type="ECO:0000256" key="3">
    <source>
        <dbReference type="ARBA" id="ARBA00004286"/>
    </source>
</evidence>
<dbReference type="InParanoid" id="E9I6S1"/>
<protein>
    <recommendedName>
        <fullName evidence="8">H15 domain-containing protein</fullName>
    </recommendedName>
</protein>
<comment type="subcellular location">
    <subcellularLocation>
        <location evidence="3">Chromosome</location>
    </subcellularLocation>
    <subcellularLocation>
        <location evidence="2 7">Nucleus</location>
    </subcellularLocation>
</comment>
<dbReference type="InterPro" id="IPR036390">
    <property type="entry name" value="WH_DNA-bd_sf"/>
</dbReference>
<dbReference type="GO" id="GO:0000786">
    <property type="term" value="C:nucleosome"/>
    <property type="evidence" value="ECO:0007669"/>
    <property type="project" value="InterPro"/>
</dbReference>
<dbReference type="Gene3D" id="1.10.10.10">
    <property type="entry name" value="Winged helix-like DNA-binding domain superfamily/Winged helix DNA-binding domain"/>
    <property type="match status" value="1"/>
</dbReference>
<keyword evidence="6 7" id="KW-0539">Nucleus</keyword>
<keyword evidence="4 7" id="KW-0158">Chromosome</keyword>
<gene>
    <name evidence="9" type="ORF">DAPPUDRAFT_19918</name>
</gene>
<evidence type="ECO:0000256" key="2">
    <source>
        <dbReference type="ARBA" id="ARBA00004123"/>
    </source>
</evidence>
<dbReference type="GO" id="GO:0030527">
    <property type="term" value="F:structural constituent of chromatin"/>
    <property type="evidence" value="ECO:0007669"/>
    <property type="project" value="InterPro"/>
</dbReference>
<dbReference type="GO" id="GO:0006334">
    <property type="term" value="P:nucleosome assembly"/>
    <property type="evidence" value="ECO:0007669"/>
    <property type="project" value="InterPro"/>
</dbReference>
<dbReference type="Pfam" id="PF00538">
    <property type="entry name" value="Linker_histone"/>
    <property type="match status" value="1"/>
</dbReference>
<reference evidence="9 10" key="1">
    <citation type="journal article" date="2011" name="Science">
        <title>The ecoresponsive genome of Daphnia pulex.</title>
        <authorList>
            <person name="Colbourne J.K."/>
            <person name="Pfrender M.E."/>
            <person name="Gilbert D."/>
            <person name="Thomas W.K."/>
            <person name="Tucker A."/>
            <person name="Oakley T.H."/>
            <person name="Tokishita S."/>
            <person name="Aerts A."/>
            <person name="Arnold G.J."/>
            <person name="Basu M.K."/>
            <person name="Bauer D.J."/>
            <person name="Caceres C.E."/>
            <person name="Carmel L."/>
            <person name="Casola C."/>
            <person name="Choi J.H."/>
            <person name="Detter J.C."/>
            <person name="Dong Q."/>
            <person name="Dusheyko S."/>
            <person name="Eads B.D."/>
            <person name="Frohlich T."/>
            <person name="Geiler-Samerotte K.A."/>
            <person name="Gerlach D."/>
            <person name="Hatcher P."/>
            <person name="Jogdeo S."/>
            <person name="Krijgsveld J."/>
            <person name="Kriventseva E.V."/>
            <person name="Kultz D."/>
            <person name="Laforsch C."/>
            <person name="Lindquist E."/>
            <person name="Lopez J."/>
            <person name="Manak J.R."/>
            <person name="Muller J."/>
            <person name="Pangilinan J."/>
            <person name="Patwardhan R.P."/>
            <person name="Pitluck S."/>
            <person name="Pritham E.J."/>
            <person name="Rechtsteiner A."/>
            <person name="Rho M."/>
            <person name="Rogozin I.B."/>
            <person name="Sakarya O."/>
            <person name="Salamov A."/>
            <person name="Schaack S."/>
            <person name="Shapiro H."/>
            <person name="Shiga Y."/>
            <person name="Skalitzky C."/>
            <person name="Smith Z."/>
            <person name="Souvorov A."/>
            <person name="Sung W."/>
            <person name="Tang Z."/>
            <person name="Tsuchiya D."/>
            <person name="Tu H."/>
            <person name="Vos H."/>
            <person name="Wang M."/>
            <person name="Wolf Y.I."/>
            <person name="Yamagata H."/>
            <person name="Yamada T."/>
            <person name="Ye Y."/>
            <person name="Shaw J.R."/>
            <person name="Andrews J."/>
            <person name="Crease T.J."/>
            <person name="Tang H."/>
            <person name="Lucas S.M."/>
            <person name="Robertson H.M."/>
            <person name="Bork P."/>
            <person name="Koonin E.V."/>
            <person name="Zdobnov E.M."/>
            <person name="Grigoriev I.V."/>
            <person name="Lynch M."/>
            <person name="Boore J.L."/>
        </authorList>
    </citation>
    <scope>NUCLEOTIDE SEQUENCE [LARGE SCALE GENOMIC DNA]</scope>
</reference>
<evidence type="ECO:0000313" key="10">
    <source>
        <dbReference type="Proteomes" id="UP000000305"/>
    </source>
</evidence>
<dbReference type="OrthoDB" id="10070354at2759"/>
<dbReference type="SMART" id="SM00526">
    <property type="entry name" value="H15"/>
    <property type="match status" value="1"/>
</dbReference>
<dbReference type="GO" id="GO:0005634">
    <property type="term" value="C:nucleus"/>
    <property type="evidence" value="ECO:0007669"/>
    <property type="project" value="UniProtKB-SubCell"/>
</dbReference>
<evidence type="ECO:0000256" key="6">
    <source>
        <dbReference type="ARBA" id="ARBA00023242"/>
    </source>
</evidence>
<feature type="domain" description="H15" evidence="8">
    <location>
        <begin position="2"/>
        <end position="74"/>
    </location>
</feature>
<accession>E9I6S1</accession>
<comment type="similarity">
    <text evidence="7">Belongs to the histone H1/H5 family.</text>
</comment>
<name>E9I6S1_DAPPU</name>
<dbReference type="PANTHER" id="PTHR11467:SF36">
    <property type="entry name" value="HISTONE 24-RELATED"/>
    <property type="match status" value="1"/>
</dbReference>
<evidence type="ECO:0000256" key="1">
    <source>
        <dbReference type="ARBA" id="ARBA00002809"/>
    </source>
</evidence>
<dbReference type="eggNOG" id="KOG4012">
    <property type="taxonomic scope" value="Eukaryota"/>
</dbReference>
<dbReference type="EMBL" id="GL736657">
    <property type="protein sequence ID" value="EFX60309.1"/>
    <property type="molecule type" value="Genomic_DNA"/>
</dbReference>
<dbReference type="KEGG" id="dpx:DAPPUDRAFT_19918"/>
<evidence type="ECO:0000259" key="8">
    <source>
        <dbReference type="PROSITE" id="PS51504"/>
    </source>
</evidence>